<dbReference type="GO" id="GO:0004559">
    <property type="term" value="F:alpha-mannosidase activity"/>
    <property type="evidence" value="ECO:0007669"/>
    <property type="project" value="UniProtKB-EC"/>
</dbReference>
<dbReference type="SMART" id="SM00872">
    <property type="entry name" value="Alpha-mann_mid"/>
    <property type="match status" value="1"/>
</dbReference>
<dbReference type="GO" id="GO:0009313">
    <property type="term" value="P:oligosaccharide catabolic process"/>
    <property type="evidence" value="ECO:0007669"/>
    <property type="project" value="TreeGrafter"/>
</dbReference>
<dbReference type="CDD" id="cd10789">
    <property type="entry name" value="GH38N_AMII_ER_cytosolic"/>
    <property type="match status" value="1"/>
</dbReference>
<dbReference type="InterPro" id="IPR037094">
    <property type="entry name" value="Glyco_hydro_38_cen_sf"/>
</dbReference>
<dbReference type="SUPFAM" id="SSF74650">
    <property type="entry name" value="Galactose mutarotase-like"/>
    <property type="match status" value="1"/>
</dbReference>
<dbReference type="PANTHER" id="PTHR46017">
    <property type="entry name" value="ALPHA-MANNOSIDASE 2C1"/>
    <property type="match status" value="1"/>
</dbReference>
<comment type="caution">
    <text evidence="9">The sequence shown here is derived from an EMBL/GenBank/DDBJ whole genome shotgun (WGS) entry which is preliminary data.</text>
</comment>
<dbReference type="InterPro" id="IPR011013">
    <property type="entry name" value="Gal_mutarotase_sf_dom"/>
</dbReference>
<dbReference type="EC" id="3.2.1.24" evidence="3"/>
<dbReference type="FunFam" id="3.20.110.10:FF:000002">
    <property type="entry name" value="alpha-mannosidase 2C1 isoform X1"/>
    <property type="match status" value="1"/>
</dbReference>
<evidence type="ECO:0000256" key="2">
    <source>
        <dbReference type="ARBA" id="ARBA00009792"/>
    </source>
</evidence>
<evidence type="ECO:0000256" key="3">
    <source>
        <dbReference type="ARBA" id="ARBA00012752"/>
    </source>
</evidence>
<sequence>MHDDRELVEARIDRVLRQRVAPAVHAERVPLELAAWHVPDEPVPVAEALAARYEPFAPGTPWGRPWSTTWLRATGTVPPEWAGRRVEAIFDLGFVSPWPGGQAEALVYDLDGRPLKGIEPRNQYVPVADPSVGGERAGLLLEMAANPDILSGGFIPTPLGDKATAGDAPLYRLAYADLAVLDENVWHLSLDIEVLRELMAELPVDSPRRHEILRALERCMDEIDLQDVPGTAERARAPLAGVLSSPAHASAHIVSATGHAHIDSAWLWPIRETQRKNGRTFANVTALAGDYPELVFSGPQAQQYAWVKERYPEIFERIREAVAKGRWVPVGGMWVEADGNLPGGEALARQLVHGKRFFMDELGVECRGVWLPDSFGYTAAYPQIARLAGMDWVLTQKISWNQTNKFPHHTFWWEGIDGTRIFTHFPPADTYNGSFEGRELAHAVRNYAEKGAGVRSLLPFGHGDGGGGPTREMLEKARRLRDLEGSPRVVIEDPNAFFAAAMAEQPDAAVWSGELYLELHRATYTSQARTKAGNRRGEHLLREAELWCSAAAVHAGFPYPYDDLDRLWKVVLLHQFHDILPGSSIAWVHREAEATYARVRAELETITQAAAAALTGGLIGAPAGPGRGAWVLNAGPEARAEVVTVPAELVEGAGLAGGAGQPLTDGSAAVFAVVPGSGAVRLGGPAEPPAPVTVDGTTMDNGLVRVEIDESGLFTSVRDLVADREVLAPGSRGNLLQLHQDLPNRWDAWDVDRHYLRRRVDLVEADAVTVVETGPLVAAVRIERSFGASRIVQTVRVAAGSPRIEIETEIDWHEREKILKVAFPLDVHADRAAAEIQFGHVFRPTHTNTSWDAARFEVCNHRWIHVAEPGYGVAIANDSTYGHDVGRTTRPDGGTTTTARLSLVRAPRMPDPEADQGSHRLTYALVPGATVADAVASGYALNLPLRVTAGAPGEAAPPAGPGITPLVSTEGCAVRVEAVKLADDRSGDVIVRLYESLGGRAATRLRASFPIASVEVDDLLERPLQRPQERPLAGAPGREPERVAPAPDADGAVPLTLRPFQVLTLRLRRAG</sequence>
<keyword evidence="10" id="KW-1185">Reference proteome</keyword>
<proteinExistence type="inferred from homology"/>
<dbReference type="Pfam" id="PF07748">
    <property type="entry name" value="Glyco_hydro_38C"/>
    <property type="match status" value="1"/>
</dbReference>
<dbReference type="InterPro" id="IPR041147">
    <property type="entry name" value="GH38_C"/>
</dbReference>
<dbReference type="RefSeq" id="WP_210154355.1">
    <property type="nucleotide sequence ID" value="NZ_JAFCNB010000002.1"/>
</dbReference>
<evidence type="ECO:0000256" key="6">
    <source>
        <dbReference type="ARBA" id="ARBA00023295"/>
    </source>
</evidence>
<evidence type="ECO:0000256" key="7">
    <source>
        <dbReference type="SAM" id="MobiDB-lite"/>
    </source>
</evidence>
<gene>
    <name evidence="9" type="ORF">JOL79_04410</name>
</gene>
<dbReference type="InterPro" id="IPR011682">
    <property type="entry name" value="Glyco_hydro_38_C"/>
</dbReference>
<dbReference type="Gene3D" id="2.70.98.30">
    <property type="entry name" value="Golgi alpha-mannosidase II, domain 4"/>
    <property type="match status" value="1"/>
</dbReference>
<dbReference type="SUPFAM" id="SSF88713">
    <property type="entry name" value="Glycoside hydrolase/deacetylase"/>
    <property type="match status" value="1"/>
</dbReference>
<keyword evidence="5" id="KW-0378">Hydrolase</keyword>
<dbReference type="Pfam" id="PF01074">
    <property type="entry name" value="Glyco_hydro_38N"/>
    <property type="match status" value="1"/>
</dbReference>
<dbReference type="Gene3D" id="3.20.110.10">
    <property type="entry name" value="Glycoside hydrolase 38, N terminal domain"/>
    <property type="match status" value="1"/>
</dbReference>
<dbReference type="Pfam" id="PF09261">
    <property type="entry name" value="Alpha-mann_mid"/>
    <property type="match status" value="1"/>
</dbReference>
<evidence type="ECO:0000256" key="5">
    <source>
        <dbReference type="ARBA" id="ARBA00022801"/>
    </source>
</evidence>
<dbReference type="Gene3D" id="1.20.1270.50">
    <property type="entry name" value="Glycoside hydrolase family 38, central domain"/>
    <property type="match status" value="1"/>
</dbReference>
<dbReference type="InterPro" id="IPR027291">
    <property type="entry name" value="Glyco_hydro_38_N_sf"/>
</dbReference>
<dbReference type="AlphaFoldDB" id="A0A940WEA1"/>
<dbReference type="FunFam" id="2.70.98.30:FF:000001">
    <property type="entry name" value="alpha-mannosidase 2C1 isoform X2"/>
    <property type="match status" value="1"/>
</dbReference>
<dbReference type="GO" id="GO:0046872">
    <property type="term" value="F:metal ion binding"/>
    <property type="evidence" value="ECO:0007669"/>
    <property type="project" value="UniProtKB-KW"/>
</dbReference>
<dbReference type="Proteomes" id="UP000674234">
    <property type="component" value="Unassembled WGS sequence"/>
</dbReference>
<dbReference type="InterPro" id="IPR054723">
    <property type="entry name" value="Ams1-like_N"/>
</dbReference>
<accession>A0A940WEA1</accession>
<dbReference type="InterPro" id="IPR000602">
    <property type="entry name" value="Glyco_hydro_38_N"/>
</dbReference>
<reference evidence="9" key="1">
    <citation type="submission" date="2021-02" db="EMBL/GenBank/DDBJ databases">
        <title>Draft genome sequence of Microbispora sp. RL4-1S isolated from rice leaves in Thailand.</title>
        <authorList>
            <person name="Muangham S."/>
            <person name="Duangmal K."/>
        </authorList>
    </citation>
    <scope>NUCLEOTIDE SEQUENCE</scope>
    <source>
        <strain evidence="9">RL4-1S</strain>
    </source>
</reference>
<comment type="catalytic activity">
    <reaction evidence="1">
        <text>Hydrolysis of terminal, non-reducing alpha-D-mannose residues in alpha-D-mannosides.</text>
        <dbReference type="EC" id="3.2.1.24"/>
    </reaction>
</comment>
<name>A0A940WEA1_9ACTN</name>
<dbReference type="InterPro" id="IPR015341">
    <property type="entry name" value="Glyco_hydro_38_cen"/>
</dbReference>
<protein>
    <recommendedName>
        <fullName evidence="3">alpha-mannosidase</fullName>
        <ecNumber evidence="3">3.2.1.24</ecNumber>
    </recommendedName>
</protein>
<dbReference type="GO" id="GO:0030246">
    <property type="term" value="F:carbohydrate binding"/>
    <property type="evidence" value="ECO:0007669"/>
    <property type="project" value="InterPro"/>
</dbReference>
<evidence type="ECO:0000259" key="8">
    <source>
        <dbReference type="SMART" id="SM00872"/>
    </source>
</evidence>
<organism evidence="9 10">
    <name type="scientific">Microbispora oryzae</name>
    <dbReference type="NCBI Taxonomy" id="2806554"/>
    <lineage>
        <taxon>Bacteria</taxon>
        <taxon>Bacillati</taxon>
        <taxon>Actinomycetota</taxon>
        <taxon>Actinomycetes</taxon>
        <taxon>Streptosporangiales</taxon>
        <taxon>Streptosporangiaceae</taxon>
        <taxon>Microbispora</taxon>
    </lineage>
</organism>
<feature type="region of interest" description="Disordered" evidence="7">
    <location>
        <begin position="1022"/>
        <end position="1050"/>
    </location>
</feature>
<comment type="similarity">
    <text evidence="2">Belongs to the glycosyl hydrolase 38 family.</text>
</comment>
<dbReference type="Pfam" id="PF17677">
    <property type="entry name" value="Glyco_hydro38C2"/>
    <property type="match status" value="1"/>
</dbReference>
<dbReference type="SUPFAM" id="SSF88688">
    <property type="entry name" value="Families 57/38 glycoside transferase middle domain"/>
    <property type="match status" value="1"/>
</dbReference>
<keyword evidence="6" id="KW-0326">Glycosidase</keyword>
<dbReference type="InterPro" id="IPR028995">
    <property type="entry name" value="Glyco_hydro_57/38_cen_sf"/>
</dbReference>
<dbReference type="PANTHER" id="PTHR46017:SF1">
    <property type="entry name" value="ALPHA-MANNOSIDASE 2C1"/>
    <property type="match status" value="1"/>
</dbReference>
<dbReference type="InterPro" id="IPR011330">
    <property type="entry name" value="Glyco_hydro/deAcase_b/a-brl"/>
</dbReference>
<evidence type="ECO:0000313" key="10">
    <source>
        <dbReference type="Proteomes" id="UP000674234"/>
    </source>
</evidence>
<dbReference type="GO" id="GO:0006013">
    <property type="term" value="P:mannose metabolic process"/>
    <property type="evidence" value="ECO:0007669"/>
    <property type="project" value="InterPro"/>
</dbReference>
<evidence type="ECO:0000256" key="4">
    <source>
        <dbReference type="ARBA" id="ARBA00022723"/>
    </source>
</evidence>
<keyword evidence="4" id="KW-0479">Metal-binding</keyword>
<dbReference type="EMBL" id="JAFCNB010000002">
    <property type="protein sequence ID" value="MBP2703043.1"/>
    <property type="molecule type" value="Genomic_DNA"/>
</dbReference>
<evidence type="ECO:0000313" key="9">
    <source>
        <dbReference type="EMBL" id="MBP2703043.1"/>
    </source>
</evidence>
<dbReference type="Pfam" id="PF22907">
    <property type="entry name" value="Ams1-like_1st"/>
    <property type="match status" value="1"/>
</dbReference>
<dbReference type="FunFam" id="1.20.1270.50:FF:000004">
    <property type="entry name" value="alpha-mannosidase 2C1 isoform X1"/>
    <property type="match status" value="1"/>
</dbReference>
<feature type="domain" description="Glycoside hydrolase family 38 central" evidence="8">
    <location>
        <begin position="518"/>
        <end position="596"/>
    </location>
</feature>
<evidence type="ECO:0000256" key="1">
    <source>
        <dbReference type="ARBA" id="ARBA00000365"/>
    </source>
</evidence>